<keyword evidence="2" id="KW-1185">Reference proteome</keyword>
<comment type="caution">
    <text evidence="1">The sequence shown here is derived from an EMBL/GenBank/DDBJ whole genome shotgun (WGS) entry which is preliminary data.</text>
</comment>
<dbReference type="AlphaFoldDB" id="A0A8J2NP37"/>
<name>A0A8J2NP37_9HEXA</name>
<dbReference type="PANTHER" id="PTHR47331:SF1">
    <property type="entry name" value="GAG-LIKE PROTEIN"/>
    <property type="match status" value="1"/>
</dbReference>
<reference evidence="1" key="1">
    <citation type="submission" date="2021-06" db="EMBL/GenBank/DDBJ databases">
        <authorList>
            <person name="Hodson N. C."/>
            <person name="Mongue J. A."/>
            <person name="Jaron S. K."/>
        </authorList>
    </citation>
    <scope>NUCLEOTIDE SEQUENCE</scope>
</reference>
<dbReference type="CDD" id="cd01644">
    <property type="entry name" value="RT_pepA17"/>
    <property type="match status" value="1"/>
</dbReference>
<accession>A0A8J2NP37</accession>
<dbReference type="EMBL" id="CAJVCH010070278">
    <property type="protein sequence ID" value="CAG7720391.1"/>
    <property type="molecule type" value="Genomic_DNA"/>
</dbReference>
<organism evidence="1 2">
    <name type="scientific">Allacma fusca</name>
    <dbReference type="NCBI Taxonomy" id="39272"/>
    <lineage>
        <taxon>Eukaryota</taxon>
        <taxon>Metazoa</taxon>
        <taxon>Ecdysozoa</taxon>
        <taxon>Arthropoda</taxon>
        <taxon>Hexapoda</taxon>
        <taxon>Collembola</taxon>
        <taxon>Symphypleona</taxon>
        <taxon>Sminthuridae</taxon>
        <taxon>Allacma</taxon>
    </lineage>
</organism>
<dbReference type="OrthoDB" id="5920040at2759"/>
<dbReference type="Proteomes" id="UP000708208">
    <property type="component" value="Unassembled WGS sequence"/>
</dbReference>
<sequence length="359" mass="40752">ETKLGWILLGKVNSTKSTVRSSTVFSHVSQLDLDKTLQRFWELEDTESARVFTNDEQVCEEHFAKTHHRDSNGRYVVRLPFRQTHPLGNSRIAALRRLRSIERKLEANEEIRIQYHKFMNEYISLGHMQLVPTSQLQIPDYESFYLPHHCVLKDSSTTTKLRVVFDGSAKSSSGISLNEKLMVGPVVQDGLWAILLRFRMHTIALIGDLVKMYRQIKVNSKDINFQRILWRFSASDPIQEFQLLTVTYGTASAPYLATKVLQQLANDEQSTLPVAAEVMKRDFGVDDLMSGEGSVSSALELQSQLIELARRGGFQFQKWASNSSEILEAVPPESRGTQLPLTIDSDESIKALGLRWNPA</sequence>
<gene>
    <name evidence="1" type="ORF">AFUS01_LOCUS9670</name>
</gene>
<evidence type="ECO:0000313" key="1">
    <source>
        <dbReference type="EMBL" id="CAG7720391.1"/>
    </source>
</evidence>
<proteinExistence type="predicted"/>
<feature type="non-terminal residue" evidence="1">
    <location>
        <position position="1"/>
    </location>
</feature>
<protein>
    <recommendedName>
        <fullName evidence="3">Peptidase aspartic putative domain-containing protein</fullName>
    </recommendedName>
</protein>
<dbReference type="PANTHER" id="PTHR47331">
    <property type="entry name" value="PHD-TYPE DOMAIN-CONTAINING PROTEIN"/>
    <property type="match status" value="1"/>
</dbReference>
<evidence type="ECO:0008006" key="3">
    <source>
        <dbReference type="Google" id="ProtNLM"/>
    </source>
</evidence>
<evidence type="ECO:0000313" key="2">
    <source>
        <dbReference type="Proteomes" id="UP000708208"/>
    </source>
</evidence>